<evidence type="ECO:0000313" key="3">
    <source>
        <dbReference type="Proteomes" id="UP001228403"/>
    </source>
</evidence>
<reference evidence="3" key="2">
    <citation type="submission" date="2023-07" db="EMBL/GenBank/DDBJ databases">
        <title>Identification and characterization of horizontal gene transfer across gut microbiota members of farm animals based on homology search.</title>
        <authorList>
            <person name="Schwarzerova J."/>
            <person name="Nykrynova M."/>
            <person name="Jureckova K."/>
            <person name="Cejkova D."/>
            <person name="Rychlik I."/>
        </authorList>
    </citation>
    <scope>NUCLEOTIDE SEQUENCE [LARGE SCALE GENOMIC DNA]</scope>
    <source>
        <strain evidence="3">ET4</strain>
    </source>
</reference>
<sequence>MSEKMNACIIANGKVMSFPAILGITRIKEETMLVGSLNTQEKSVNEFISNEETGLNELADKLSILPKNETDFSVCFIAGGENSAFILKTSGITCGITLSKDTKQLLVAANTEGLKNGNSFEQTVGKIVEHLFISDLALIVRNNGSNTKSLSLLKSISKDFENIKILDKFSNAQLLATGVFDLGNNDFGKNVNKLTGLNKLYLGIGGSFTDREFIAVLKSEKIETDNFIMDGLEFGIKISGTEFLFYAQSKFQFKLENMLLDFTFNGAVSNTSFTLSASSGSRIPLNSRLSFSDLGMTIGIAGSGLSFGMMGRLNTNNLSLFGAFIINPAPPPPKITLLSAAMTSTTGRITLKDLINEIADIQWDAADCLDVIALGDFDLKSANVGLKDDELRYPQLKADEVLSEYEKRKSSFEKRVIDGFNGSMNELLRIKADYNLEPLGNNTGQYILTDKNTMRHFRIDNKGAISLNCQIYLCYVPMQLGGYNMPVGMFICGTLEIFGIRARFLFSVEKGLSLVALFQMQKVVLWNILVISKSSKSMPFNPIDGGIAGQLLDKDNDGIDFYLCIQKNKGELTFYLNAYISLLGIFTFDSLVYIKDRNVYIDVTTNYAGFQLTIKLKGSLSEITTSGFEAYIYFDTQIFLEDLKKLQNELKDVARSVRNKLENAKGKIEKAQKDVCNLQSKINDFNDKINRCKAEKSSFKWYQIGKKIAKDAEIIAYEIAVAAVKVAIGVAYEALEIAKKALDLGGKAVEEIFDSVNYIINTAVQLLWIKSLELEVKPKAKDENIKNEGEKIPAVYVKLVLTALGVDHTFEQSIGFDNIIEKVKGFVTDSTQDQATATKSEINGSLKIESSQQDLITLSLLTECRDIRKCRNEYDEMSILRDRMEKLFLDVNDAYMSAYDNEDPNARETSCILEQNRWEEEIFRQQHCESFDEEFVRSLTTVTDKIKSEVSANNAELSDISLQDMDYLLETVKELNEENNSYNHRLQKRSTLYERLERNIDQHYTANSFRGTINGQSAKEANERYAKDIYDKFNEHLGDQNGEAAIQLKESLNQALREFKEMNDTLE</sequence>
<proteinExistence type="predicted"/>
<accession>A0ABT7U3W7</accession>
<dbReference type="EMBL" id="JAUDCF010000007">
    <property type="protein sequence ID" value="MDM8145207.1"/>
    <property type="molecule type" value="Genomic_DNA"/>
</dbReference>
<evidence type="ECO:0000256" key="1">
    <source>
        <dbReference type="SAM" id="Coils"/>
    </source>
</evidence>
<protein>
    <submittedName>
        <fullName evidence="2">Uncharacterized protein</fullName>
    </submittedName>
</protein>
<gene>
    <name evidence="2" type="ORF">QUW02_04575</name>
</gene>
<comment type="caution">
    <text evidence="2">The sequence shown here is derived from an EMBL/GenBank/DDBJ whole genome shotgun (WGS) entry which is preliminary data.</text>
</comment>
<name>A0ABT7U3W7_9BACE</name>
<keyword evidence="1" id="KW-0175">Coiled coil</keyword>
<organism evidence="2 3">
    <name type="scientific">Bacteroides eggerthii</name>
    <dbReference type="NCBI Taxonomy" id="28111"/>
    <lineage>
        <taxon>Bacteria</taxon>
        <taxon>Pseudomonadati</taxon>
        <taxon>Bacteroidota</taxon>
        <taxon>Bacteroidia</taxon>
        <taxon>Bacteroidales</taxon>
        <taxon>Bacteroidaceae</taxon>
        <taxon>Bacteroides</taxon>
    </lineage>
</organism>
<feature type="coiled-coil region" evidence="1">
    <location>
        <begin position="640"/>
        <end position="674"/>
    </location>
</feature>
<dbReference type="Proteomes" id="UP001228403">
    <property type="component" value="Unassembled WGS sequence"/>
</dbReference>
<reference evidence="2 3" key="1">
    <citation type="submission" date="2023-06" db="EMBL/GenBank/DDBJ databases">
        <authorList>
            <person name="Zeman M."/>
            <person name="Kubasova T."/>
            <person name="Jahodarova E."/>
            <person name="Nykrynova M."/>
            <person name="Rychlik I."/>
        </authorList>
    </citation>
    <scope>NUCLEOTIDE SEQUENCE [LARGE SCALE GENOMIC DNA]</scope>
    <source>
        <strain evidence="2 3">ET4</strain>
    </source>
</reference>
<evidence type="ECO:0000313" key="2">
    <source>
        <dbReference type="EMBL" id="MDM8145207.1"/>
    </source>
</evidence>
<keyword evidence="3" id="KW-1185">Reference proteome</keyword>